<evidence type="ECO:0000313" key="6">
    <source>
        <dbReference type="EMBL" id="MCQ4122376.1"/>
    </source>
</evidence>
<evidence type="ECO:0000256" key="3">
    <source>
        <dbReference type="ARBA" id="ARBA00022679"/>
    </source>
</evidence>
<evidence type="ECO:0000256" key="4">
    <source>
        <dbReference type="ARBA" id="ARBA00022691"/>
    </source>
</evidence>
<evidence type="ECO:0000259" key="5">
    <source>
        <dbReference type="Pfam" id="PF05175"/>
    </source>
</evidence>
<organism evidence="6 7">
    <name type="scientific">Rhodococcus tibetensis</name>
    <dbReference type="NCBI Taxonomy" id="2965064"/>
    <lineage>
        <taxon>Bacteria</taxon>
        <taxon>Bacillati</taxon>
        <taxon>Actinomycetota</taxon>
        <taxon>Actinomycetes</taxon>
        <taxon>Mycobacteriales</taxon>
        <taxon>Nocardiaceae</taxon>
        <taxon>Rhodococcus</taxon>
    </lineage>
</organism>
<dbReference type="GO" id="GO:0008168">
    <property type="term" value="F:methyltransferase activity"/>
    <property type="evidence" value="ECO:0007669"/>
    <property type="project" value="UniProtKB-KW"/>
</dbReference>
<dbReference type="SUPFAM" id="SSF53335">
    <property type="entry name" value="S-adenosyl-L-methionine-dependent methyltransferases"/>
    <property type="match status" value="1"/>
</dbReference>
<proteinExistence type="inferred from homology"/>
<evidence type="ECO:0000256" key="1">
    <source>
        <dbReference type="ARBA" id="ARBA00006149"/>
    </source>
</evidence>
<name>A0ABT1QJA9_9NOCA</name>
<evidence type="ECO:0000313" key="7">
    <source>
        <dbReference type="Proteomes" id="UP001524501"/>
    </source>
</evidence>
<dbReference type="Proteomes" id="UP001524501">
    <property type="component" value="Unassembled WGS sequence"/>
</dbReference>
<comment type="similarity">
    <text evidence="1">Belongs to the eukaryotic/archaeal PrmC-related family.</text>
</comment>
<comment type="caution">
    <text evidence="6">The sequence shown here is derived from an EMBL/GenBank/DDBJ whole genome shotgun (WGS) entry which is preliminary data.</text>
</comment>
<feature type="domain" description="Methyltransferase small" evidence="5">
    <location>
        <begin position="24"/>
        <end position="115"/>
    </location>
</feature>
<dbReference type="CDD" id="cd02440">
    <property type="entry name" value="AdoMet_MTases"/>
    <property type="match status" value="1"/>
</dbReference>
<dbReference type="PANTHER" id="PTHR45875:SF1">
    <property type="entry name" value="METHYLTRANSFERASE N6AMT1"/>
    <property type="match status" value="1"/>
</dbReference>
<dbReference type="Gene3D" id="3.40.50.150">
    <property type="entry name" value="Vaccinia Virus protein VP39"/>
    <property type="match status" value="1"/>
</dbReference>
<accession>A0ABT1QJA9</accession>
<dbReference type="InterPro" id="IPR002052">
    <property type="entry name" value="DNA_methylase_N6_adenine_CS"/>
</dbReference>
<evidence type="ECO:0000256" key="2">
    <source>
        <dbReference type="ARBA" id="ARBA00022603"/>
    </source>
</evidence>
<reference evidence="6 7" key="1">
    <citation type="submission" date="2022-07" db="EMBL/GenBank/DDBJ databases">
        <title>Degradation activity of malathion, p-nitrophenol and potential low-temperature adaptation strategy of Rhodococcus sp. FXJ9.536.</title>
        <authorList>
            <person name="Huang J."/>
            <person name="Huang Y."/>
        </authorList>
    </citation>
    <scope>NUCLEOTIDE SEQUENCE [LARGE SCALE GENOMIC DNA]</scope>
    <source>
        <strain evidence="6 7">FXJ9.536</strain>
    </source>
</reference>
<dbReference type="GO" id="GO:0032259">
    <property type="term" value="P:methylation"/>
    <property type="evidence" value="ECO:0007669"/>
    <property type="project" value="UniProtKB-KW"/>
</dbReference>
<keyword evidence="2 6" id="KW-0489">Methyltransferase</keyword>
<keyword evidence="3" id="KW-0808">Transferase</keyword>
<keyword evidence="7" id="KW-1185">Reference proteome</keyword>
<dbReference type="PANTHER" id="PTHR45875">
    <property type="entry name" value="METHYLTRANSFERASE N6AMT1"/>
    <property type="match status" value="1"/>
</dbReference>
<protein>
    <submittedName>
        <fullName evidence="6">Methyltransferase</fullName>
    </submittedName>
</protein>
<keyword evidence="4" id="KW-0949">S-adenosyl-L-methionine</keyword>
<dbReference type="RefSeq" id="WP_255973923.1">
    <property type="nucleotide sequence ID" value="NZ_JANFQF010000028.1"/>
</dbReference>
<dbReference type="InterPro" id="IPR029063">
    <property type="entry name" value="SAM-dependent_MTases_sf"/>
</dbReference>
<dbReference type="Pfam" id="PF05175">
    <property type="entry name" value="MTS"/>
    <property type="match status" value="1"/>
</dbReference>
<dbReference type="InterPro" id="IPR052190">
    <property type="entry name" value="Euk-Arch_PrmC-MTase"/>
</dbReference>
<dbReference type="EMBL" id="JANFQF010000028">
    <property type="protein sequence ID" value="MCQ4122376.1"/>
    <property type="molecule type" value="Genomic_DNA"/>
</dbReference>
<sequence>MGTDFIFTDRADYVGEDRVLYLSDNESLLRAQTLPDCREGRVLDVGTGSGVQTVAAFRRGATSVVSVDINPRATDMARFNLALNGLPTDGVVLTDFAELESDAPFDLMVSNPPFVPVPPDTQFMRSGASGQDGLDFIRLLLERRTALLAKGGTFCLVSISVGPFAFSELERLLVADYHQESVRIDVQTIFPAPAPIEDFIDVFGDLSTANDWRKSLRAAGFTHLHNLLVTVSKAPLSEFRRTALARTLPPVGENKGSVDWPDYLDEVRLARASAQQTCSLSPGLDRASNTGNCPQP</sequence>
<dbReference type="PROSITE" id="PS00092">
    <property type="entry name" value="N6_MTASE"/>
    <property type="match status" value="1"/>
</dbReference>
<gene>
    <name evidence="6" type="ORF">NOF53_25010</name>
</gene>
<dbReference type="InterPro" id="IPR007848">
    <property type="entry name" value="Small_mtfrase_dom"/>
</dbReference>